<protein>
    <recommendedName>
        <fullName evidence="6">C2H2-type domain-containing protein</fullName>
    </recommendedName>
</protein>
<accession>A0A8H6KAE6</accession>
<evidence type="ECO:0000256" key="5">
    <source>
        <dbReference type="PROSITE-ProRule" id="PRU00042"/>
    </source>
</evidence>
<gene>
    <name evidence="7" type="ORF">CMUS01_08886</name>
</gene>
<keyword evidence="3 5" id="KW-0863">Zinc-finger</keyword>
<feature type="domain" description="C2H2-type" evidence="6">
    <location>
        <begin position="114"/>
        <end position="138"/>
    </location>
</feature>
<evidence type="ECO:0000256" key="1">
    <source>
        <dbReference type="ARBA" id="ARBA00022723"/>
    </source>
</evidence>
<dbReference type="PROSITE" id="PS50157">
    <property type="entry name" value="ZINC_FINGER_C2H2_2"/>
    <property type="match status" value="2"/>
</dbReference>
<feature type="domain" description="C2H2-type" evidence="6">
    <location>
        <begin position="33"/>
        <end position="62"/>
    </location>
</feature>
<dbReference type="SMART" id="SM00355">
    <property type="entry name" value="ZnF_C2H2"/>
    <property type="match status" value="7"/>
</dbReference>
<dbReference type="InterPro" id="IPR013087">
    <property type="entry name" value="Znf_C2H2_type"/>
</dbReference>
<dbReference type="Gene3D" id="3.30.160.60">
    <property type="entry name" value="Classic Zinc Finger"/>
    <property type="match status" value="2"/>
</dbReference>
<keyword evidence="1" id="KW-0479">Metal-binding</keyword>
<keyword evidence="8" id="KW-1185">Reference proteome</keyword>
<evidence type="ECO:0000313" key="7">
    <source>
        <dbReference type="EMBL" id="KAF6827698.1"/>
    </source>
</evidence>
<evidence type="ECO:0000259" key="6">
    <source>
        <dbReference type="PROSITE" id="PS50157"/>
    </source>
</evidence>
<evidence type="ECO:0000256" key="2">
    <source>
        <dbReference type="ARBA" id="ARBA00022737"/>
    </source>
</evidence>
<proteinExistence type="predicted"/>
<sequence length="299" mass="35281">MVYRCGTCQQRFPAGWRARERHFKDYRHRPPPFECDTCTRCFGDDKAVRDHMDALGHWAESATEIESEVKEEPVLEEYLRYFPSEEGCDEVCEECNLSFIREKDWELHNQVFHHYCGSCDRTFTDYNGLTQHLNSTAHRSVLDLQCPFCRQYKTTATSLVYHIEGGRCPEAPLNRYSLFKTIQDRDPNRIITKKPTQCQVSTDVYYTASERAYNPRARAYQCYLCHGYFNHLNGLNDHLNSPYHEEKFYRCPSRRCNKRFTTLAGMISHLESETCQYMRFDAVQQHVIGIVDPQRLITF</sequence>
<dbReference type="SUPFAM" id="SSF57667">
    <property type="entry name" value="beta-beta-alpha zinc fingers"/>
    <property type="match status" value="1"/>
</dbReference>
<evidence type="ECO:0000313" key="8">
    <source>
        <dbReference type="Proteomes" id="UP000639643"/>
    </source>
</evidence>
<dbReference type="EMBL" id="WIGM01000360">
    <property type="protein sequence ID" value="KAF6827698.1"/>
    <property type="molecule type" value="Genomic_DNA"/>
</dbReference>
<dbReference type="InterPro" id="IPR036236">
    <property type="entry name" value="Znf_C2H2_sf"/>
</dbReference>
<dbReference type="GO" id="GO:0008270">
    <property type="term" value="F:zinc ion binding"/>
    <property type="evidence" value="ECO:0007669"/>
    <property type="project" value="UniProtKB-KW"/>
</dbReference>
<evidence type="ECO:0000256" key="4">
    <source>
        <dbReference type="ARBA" id="ARBA00022833"/>
    </source>
</evidence>
<name>A0A8H6KAE6_9PEZI</name>
<reference evidence="7" key="1">
    <citation type="journal article" date="2020" name="Phytopathology">
        <title>Genome Sequence Resources of Colletotrichum truncatum, C. plurivorum, C. musicola, and C. sojae: Four Species Pathogenic to Soybean (Glycine max).</title>
        <authorList>
            <person name="Rogerio F."/>
            <person name="Boufleur T.R."/>
            <person name="Ciampi-Guillardi M."/>
            <person name="Sukno S.A."/>
            <person name="Thon M.R."/>
            <person name="Massola Junior N.S."/>
            <person name="Baroncelli R."/>
        </authorList>
    </citation>
    <scope>NUCLEOTIDE SEQUENCE</scope>
    <source>
        <strain evidence="7">LFN0074</strain>
    </source>
</reference>
<dbReference type="OrthoDB" id="6077919at2759"/>
<dbReference type="PROSITE" id="PS00028">
    <property type="entry name" value="ZINC_FINGER_C2H2_1"/>
    <property type="match status" value="3"/>
</dbReference>
<dbReference type="PANTHER" id="PTHR24379:SF121">
    <property type="entry name" value="C2H2-TYPE DOMAIN-CONTAINING PROTEIN"/>
    <property type="match status" value="1"/>
</dbReference>
<evidence type="ECO:0000256" key="3">
    <source>
        <dbReference type="ARBA" id="ARBA00022771"/>
    </source>
</evidence>
<dbReference type="Pfam" id="PF12171">
    <property type="entry name" value="zf-C2H2_jaz"/>
    <property type="match status" value="1"/>
</dbReference>
<keyword evidence="4" id="KW-0862">Zinc</keyword>
<dbReference type="AlphaFoldDB" id="A0A8H6KAE6"/>
<dbReference type="Proteomes" id="UP000639643">
    <property type="component" value="Unassembled WGS sequence"/>
</dbReference>
<comment type="caution">
    <text evidence="7">The sequence shown here is derived from an EMBL/GenBank/DDBJ whole genome shotgun (WGS) entry which is preliminary data.</text>
</comment>
<dbReference type="PANTHER" id="PTHR24379">
    <property type="entry name" value="KRAB AND ZINC FINGER DOMAIN-CONTAINING"/>
    <property type="match status" value="1"/>
</dbReference>
<organism evidence="7 8">
    <name type="scientific">Colletotrichum musicola</name>
    <dbReference type="NCBI Taxonomy" id="2175873"/>
    <lineage>
        <taxon>Eukaryota</taxon>
        <taxon>Fungi</taxon>
        <taxon>Dikarya</taxon>
        <taxon>Ascomycota</taxon>
        <taxon>Pezizomycotina</taxon>
        <taxon>Sordariomycetes</taxon>
        <taxon>Hypocreomycetidae</taxon>
        <taxon>Glomerellales</taxon>
        <taxon>Glomerellaceae</taxon>
        <taxon>Colletotrichum</taxon>
        <taxon>Colletotrichum orchidearum species complex</taxon>
    </lineage>
</organism>
<dbReference type="InterPro" id="IPR022755">
    <property type="entry name" value="Znf_C2H2_jaz"/>
</dbReference>
<keyword evidence="2" id="KW-0677">Repeat</keyword>